<proteinExistence type="predicted"/>
<feature type="compositionally biased region" description="Basic and acidic residues" evidence="2">
    <location>
        <begin position="174"/>
        <end position="184"/>
    </location>
</feature>
<organism evidence="4 5">
    <name type="scientific">Elysia crispata</name>
    <name type="common">lettuce slug</name>
    <dbReference type="NCBI Taxonomy" id="231223"/>
    <lineage>
        <taxon>Eukaryota</taxon>
        <taxon>Metazoa</taxon>
        <taxon>Spiralia</taxon>
        <taxon>Lophotrochozoa</taxon>
        <taxon>Mollusca</taxon>
        <taxon>Gastropoda</taxon>
        <taxon>Heterobranchia</taxon>
        <taxon>Euthyneura</taxon>
        <taxon>Panpulmonata</taxon>
        <taxon>Sacoglossa</taxon>
        <taxon>Placobranchoidea</taxon>
        <taxon>Plakobranchidae</taxon>
        <taxon>Elysia</taxon>
    </lineage>
</organism>
<dbReference type="InterPro" id="IPR005240">
    <property type="entry name" value="DUF389"/>
</dbReference>
<sequence>MAKVLFVIRFAALESDLKNRHNSSFDGNVQDESKEAEDKNKNCKRTTEDNEIPDTSKDDKKFVDKNFDGTSISHKSEHGESNLNEVIENPAWDFGTPPKSKGSTAFSIVESSPSKTPKESSDQLDKPSADVDERLTKEYAQSKAEDKKNRKQETKDDILSLNIDTSVKSGTLNDRSKDEKEEKNVCANESAVDEKVGGKGERNIATSQPEYIRFVSQEMTLLERAKSVLERMNITGVQWSLTEDNTHMGMFIADDGAECEEILNRLSVLRIGMERKSSISIFPANISIASVQDKEQAVQLQDKLQREDKLEEKIEEFKRTIKSKLVIQQVLTNVEADAVFSFDYLMLIVLASLVALLGLLEASSVVLVASMLISPLMGPILAGVLGTVIHNMSLLNLGIKSELKGLGICIAVGFVVGLIPAGLEAAQLDWRSSETWPTIEMSSRGALRALPMGVMIAIPSGAGVALSVLGGKVGSLVGVAISASLLPPAVNAGLLWANAVLVAFIPPSSEKRMNMSRIYSNDSFDKAEDSYGYAFDTSCPSLVDNAYSQHYFCNMATESVMLGVVSLLLTLLNILCIIVMGVIVLKIKEVAPLPSAPDVEQVFYGKTLKVARDSYQTTKGENSLVLRDKFIHEYKAFKSELGILDEEIDETEQELDQIMEAVEKSPEVNEIRHRFPRICNRWSSYWSSSDVGPACHLADKPYKTVNLGRQIGKPGDQLATCSDVELRQLRRRKSDQSLPSTDPTGIERMASDNFDDADSYFTIHRYIPPGQLCSGLISPRRISTDRFSPKIVIPKVSRFQIAKVPERQNSKVASSSTIMPTISEQESVPLIGKQ</sequence>
<dbReference type="AlphaFoldDB" id="A0AAE1A1I1"/>
<dbReference type="PANTHER" id="PTHR20992:SF9">
    <property type="entry name" value="AT15442P-RELATED"/>
    <property type="match status" value="1"/>
</dbReference>
<feature type="coiled-coil region" evidence="1">
    <location>
        <begin position="634"/>
        <end position="661"/>
    </location>
</feature>
<feature type="compositionally biased region" description="Basic and acidic residues" evidence="2">
    <location>
        <begin position="192"/>
        <end position="201"/>
    </location>
</feature>
<evidence type="ECO:0000313" key="4">
    <source>
        <dbReference type="EMBL" id="KAK3779208.1"/>
    </source>
</evidence>
<evidence type="ECO:0000256" key="1">
    <source>
        <dbReference type="SAM" id="Coils"/>
    </source>
</evidence>
<accession>A0AAE1A1I1</accession>
<keyword evidence="5" id="KW-1185">Reference proteome</keyword>
<feature type="region of interest" description="Disordered" evidence="2">
    <location>
        <begin position="168"/>
        <end position="201"/>
    </location>
</feature>
<feature type="transmembrane region" description="Helical" evidence="3">
    <location>
        <begin position="447"/>
        <end position="469"/>
    </location>
</feature>
<protein>
    <submittedName>
        <fullName evidence="4">Uncharacterized protein</fullName>
    </submittedName>
</protein>
<evidence type="ECO:0000313" key="5">
    <source>
        <dbReference type="Proteomes" id="UP001283361"/>
    </source>
</evidence>
<feature type="transmembrane region" description="Helical" evidence="3">
    <location>
        <begin position="405"/>
        <end position="426"/>
    </location>
</feature>
<keyword evidence="3" id="KW-0812">Transmembrane</keyword>
<feature type="compositionally biased region" description="Basic and acidic residues" evidence="2">
    <location>
        <begin position="116"/>
        <end position="133"/>
    </location>
</feature>
<evidence type="ECO:0000256" key="3">
    <source>
        <dbReference type="SAM" id="Phobius"/>
    </source>
</evidence>
<feature type="transmembrane region" description="Helical" evidence="3">
    <location>
        <begin position="560"/>
        <end position="585"/>
    </location>
</feature>
<name>A0AAE1A1I1_9GAST</name>
<gene>
    <name evidence="4" type="ORF">RRG08_010715</name>
</gene>
<evidence type="ECO:0000256" key="2">
    <source>
        <dbReference type="SAM" id="MobiDB-lite"/>
    </source>
</evidence>
<feature type="compositionally biased region" description="Basic and acidic residues" evidence="2">
    <location>
        <begin position="31"/>
        <end position="67"/>
    </location>
</feature>
<comment type="caution">
    <text evidence="4">The sequence shown here is derived from an EMBL/GenBank/DDBJ whole genome shotgun (WGS) entry which is preliminary data.</text>
</comment>
<reference evidence="4" key="1">
    <citation type="journal article" date="2023" name="G3 (Bethesda)">
        <title>A reference genome for the long-term kleptoplast-retaining sea slug Elysia crispata morphotype clarki.</title>
        <authorList>
            <person name="Eastman K.E."/>
            <person name="Pendleton A.L."/>
            <person name="Shaikh M.A."/>
            <person name="Suttiyut T."/>
            <person name="Ogas R."/>
            <person name="Tomko P."/>
            <person name="Gavelis G."/>
            <person name="Widhalm J.R."/>
            <person name="Wisecaver J.H."/>
        </authorList>
    </citation>
    <scope>NUCLEOTIDE SEQUENCE</scope>
    <source>
        <strain evidence="4">ECLA1</strain>
    </source>
</reference>
<dbReference type="EMBL" id="JAWDGP010002863">
    <property type="protein sequence ID" value="KAK3779208.1"/>
    <property type="molecule type" value="Genomic_DNA"/>
</dbReference>
<keyword evidence="3" id="KW-1133">Transmembrane helix</keyword>
<dbReference type="Proteomes" id="UP001283361">
    <property type="component" value="Unassembled WGS sequence"/>
</dbReference>
<feature type="region of interest" description="Disordered" evidence="2">
    <location>
        <begin position="19"/>
        <end position="133"/>
    </location>
</feature>
<feature type="transmembrane region" description="Helical" evidence="3">
    <location>
        <begin position="344"/>
        <end position="368"/>
    </location>
</feature>
<keyword evidence="1" id="KW-0175">Coiled coil</keyword>
<feature type="transmembrane region" description="Helical" evidence="3">
    <location>
        <begin position="489"/>
        <end position="507"/>
    </location>
</feature>
<feature type="region of interest" description="Disordered" evidence="2">
    <location>
        <begin position="731"/>
        <end position="751"/>
    </location>
</feature>
<keyword evidence="3" id="KW-0472">Membrane</keyword>
<dbReference type="Pfam" id="PF04087">
    <property type="entry name" value="DUF389"/>
    <property type="match status" value="1"/>
</dbReference>
<dbReference type="PANTHER" id="PTHR20992">
    <property type="entry name" value="AT15442P-RELATED"/>
    <property type="match status" value="1"/>
</dbReference>